<keyword evidence="5" id="KW-1185">Reference proteome</keyword>
<dbReference type="SUPFAM" id="SSF48371">
    <property type="entry name" value="ARM repeat"/>
    <property type="match status" value="1"/>
</dbReference>
<sequence length="287" mass="31724">MAGNFVREEILSAFIRLVAHTPELQAYTASKLYTALRSDISQESLTLAATWVIGEYSEILLEDGLVDEEQPKAVSCAVLLTYIVQEATINLIGHIADRGAEFVPAREWMLICFELLDLLKAHKKGIRRAAVNSFGYIAKILGPQDALQVLLTNLLVDAVSFVFEYVGQQSAYYADSVVMMLKDALADHRQTASTFVKHLALGVGLHASPHEPCLAQLLRDVHTSSARGYGSYRGCARHPRLGVLLSYTLQGLFHPVRKVREVYWRIYNSLYLGAADALVPSYPDLGG</sequence>
<keyword evidence="2" id="KW-0747">Spliceosome</keyword>
<organism evidence="4 5">
    <name type="scientific">Trametes cubensis</name>
    <dbReference type="NCBI Taxonomy" id="1111947"/>
    <lineage>
        <taxon>Eukaryota</taxon>
        <taxon>Fungi</taxon>
        <taxon>Dikarya</taxon>
        <taxon>Basidiomycota</taxon>
        <taxon>Agaricomycotina</taxon>
        <taxon>Agaricomycetes</taxon>
        <taxon>Polyporales</taxon>
        <taxon>Polyporaceae</taxon>
        <taxon>Trametes</taxon>
    </lineage>
</organism>
<keyword evidence="2" id="KW-0508">mRNA splicing</keyword>
<evidence type="ECO:0000256" key="2">
    <source>
        <dbReference type="ARBA" id="ARBA00022728"/>
    </source>
</evidence>
<dbReference type="GO" id="GO:0030117">
    <property type="term" value="C:membrane coat"/>
    <property type="evidence" value="ECO:0007669"/>
    <property type="project" value="InterPro"/>
</dbReference>
<feature type="domain" description="Clathrin/coatomer adaptor adaptin-like N-terminal" evidence="3">
    <location>
        <begin position="2"/>
        <end position="86"/>
    </location>
</feature>
<dbReference type="Pfam" id="PF01602">
    <property type="entry name" value="Adaptin_N"/>
    <property type="match status" value="1"/>
</dbReference>
<dbReference type="InterPro" id="IPR016024">
    <property type="entry name" value="ARM-type_fold"/>
</dbReference>
<protein>
    <recommendedName>
        <fullName evidence="3">Clathrin/coatomer adaptor adaptin-like N-terminal domain-containing protein</fullName>
    </recommendedName>
</protein>
<dbReference type="GO" id="GO:0000245">
    <property type="term" value="P:spliceosomal complex assembly"/>
    <property type="evidence" value="ECO:0007669"/>
    <property type="project" value="InterPro"/>
</dbReference>
<keyword evidence="2" id="KW-0507">mRNA processing</keyword>
<dbReference type="InterPro" id="IPR038737">
    <property type="entry name" value="SF3b_su1-like"/>
</dbReference>
<dbReference type="GO" id="GO:0006886">
    <property type="term" value="P:intracellular protein transport"/>
    <property type="evidence" value="ECO:0007669"/>
    <property type="project" value="InterPro"/>
</dbReference>
<dbReference type="AlphaFoldDB" id="A0AAD7X602"/>
<evidence type="ECO:0000313" key="5">
    <source>
        <dbReference type="Proteomes" id="UP001215151"/>
    </source>
</evidence>
<dbReference type="GO" id="GO:0003729">
    <property type="term" value="F:mRNA binding"/>
    <property type="evidence" value="ECO:0007669"/>
    <property type="project" value="InterPro"/>
</dbReference>
<evidence type="ECO:0000313" key="4">
    <source>
        <dbReference type="EMBL" id="KAJ8461972.1"/>
    </source>
</evidence>
<dbReference type="Gene3D" id="1.25.10.10">
    <property type="entry name" value="Leucine-rich Repeat Variant"/>
    <property type="match status" value="1"/>
</dbReference>
<dbReference type="PANTHER" id="PTHR12097">
    <property type="entry name" value="SPLICING FACTOR 3B, SUBUNIT 1-RELATED"/>
    <property type="match status" value="1"/>
</dbReference>
<comment type="similarity">
    <text evidence="1">Belongs to the SF3B1 family.</text>
</comment>
<dbReference type="InterPro" id="IPR011989">
    <property type="entry name" value="ARM-like"/>
</dbReference>
<proteinExistence type="inferred from homology"/>
<dbReference type="GO" id="GO:0016192">
    <property type="term" value="P:vesicle-mediated transport"/>
    <property type="evidence" value="ECO:0007669"/>
    <property type="project" value="InterPro"/>
</dbReference>
<comment type="caution">
    <text evidence="4">The sequence shown here is derived from an EMBL/GenBank/DDBJ whole genome shotgun (WGS) entry which is preliminary data.</text>
</comment>
<dbReference type="EMBL" id="JAPEVG010000508">
    <property type="protein sequence ID" value="KAJ8461972.1"/>
    <property type="molecule type" value="Genomic_DNA"/>
</dbReference>
<gene>
    <name evidence="4" type="ORF">ONZ51_g11202</name>
</gene>
<dbReference type="InterPro" id="IPR002553">
    <property type="entry name" value="Clathrin/coatomer_adapt-like_N"/>
</dbReference>
<dbReference type="Proteomes" id="UP001215151">
    <property type="component" value="Unassembled WGS sequence"/>
</dbReference>
<dbReference type="GO" id="GO:0005681">
    <property type="term" value="C:spliceosomal complex"/>
    <property type="evidence" value="ECO:0007669"/>
    <property type="project" value="UniProtKB-KW"/>
</dbReference>
<reference evidence="4" key="1">
    <citation type="submission" date="2022-11" db="EMBL/GenBank/DDBJ databases">
        <title>Genome Sequence of Cubamyces cubensis.</title>
        <authorList>
            <person name="Buettner E."/>
        </authorList>
    </citation>
    <scope>NUCLEOTIDE SEQUENCE</scope>
    <source>
        <strain evidence="4">MPL-01</strain>
    </source>
</reference>
<evidence type="ECO:0000259" key="3">
    <source>
        <dbReference type="Pfam" id="PF01602"/>
    </source>
</evidence>
<evidence type="ECO:0000256" key="1">
    <source>
        <dbReference type="ARBA" id="ARBA00005754"/>
    </source>
</evidence>
<name>A0AAD7X602_9APHY</name>
<accession>A0AAD7X602</accession>